<evidence type="ECO:0008006" key="4">
    <source>
        <dbReference type="Google" id="ProtNLM"/>
    </source>
</evidence>
<dbReference type="EMBL" id="JAXAFO010000042">
    <property type="protein sequence ID" value="MDX6851176.1"/>
    <property type="molecule type" value="Genomic_DNA"/>
</dbReference>
<feature type="chain" id="PRO_5046158284" description="DUF3108 domain-containing protein" evidence="1">
    <location>
        <begin position="24"/>
        <end position="240"/>
    </location>
</feature>
<feature type="signal peptide" evidence="1">
    <location>
        <begin position="1"/>
        <end position="23"/>
    </location>
</feature>
<dbReference type="Proteomes" id="UP001273505">
    <property type="component" value="Unassembled WGS sequence"/>
</dbReference>
<name>A0ABU4S1Z3_9GAMM</name>
<protein>
    <recommendedName>
        <fullName evidence="4">DUF3108 domain-containing protein</fullName>
    </recommendedName>
</protein>
<keyword evidence="1" id="KW-0732">Signal</keyword>
<proteinExistence type="predicted"/>
<evidence type="ECO:0000256" key="1">
    <source>
        <dbReference type="SAM" id="SignalP"/>
    </source>
</evidence>
<evidence type="ECO:0000313" key="3">
    <source>
        <dbReference type="Proteomes" id="UP001273505"/>
    </source>
</evidence>
<keyword evidence="3" id="KW-1185">Reference proteome</keyword>
<sequence>MRFNKVAVLGLTSLLAMSLVSQARENQSDIAVAGFAYADQGDQWLYREDYIVLPDNRVEVVYSNQSGDVLARKVLDYKTGLTTPSFYFHDSRFSVTKSAQVTDALITLSLKTSEGEEKTVLQQESKQVIDAGFTHFVRQHWNELLNDQAVEFFFALPNRGENVELEVRKVTCEGETVDVLCFRFELANRFLAMFVDSIALEFDEEMRLTRYSGRSNLSSDAGKDQDVIITYQYFDQGQTL</sequence>
<comment type="caution">
    <text evidence="2">The sequence shown here is derived from an EMBL/GenBank/DDBJ whole genome shotgun (WGS) entry which is preliminary data.</text>
</comment>
<accession>A0ABU4S1Z3</accession>
<evidence type="ECO:0000313" key="2">
    <source>
        <dbReference type="EMBL" id="MDX6851176.1"/>
    </source>
</evidence>
<dbReference type="RefSeq" id="WP_302721799.1">
    <property type="nucleotide sequence ID" value="NZ_JAULRU010000418.1"/>
</dbReference>
<organism evidence="2 3">
    <name type="scientific">Gilvimarinus gilvus</name>
    <dbReference type="NCBI Taxonomy" id="3058038"/>
    <lineage>
        <taxon>Bacteria</taxon>
        <taxon>Pseudomonadati</taxon>
        <taxon>Pseudomonadota</taxon>
        <taxon>Gammaproteobacteria</taxon>
        <taxon>Cellvibrionales</taxon>
        <taxon>Cellvibrionaceae</taxon>
        <taxon>Gilvimarinus</taxon>
    </lineage>
</organism>
<gene>
    <name evidence="2" type="ORF">SCD92_17490</name>
</gene>
<reference evidence="2 3" key="1">
    <citation type="submission" date="2023-11" db="EMBL/GenBank/DDBJ databases">
        <title>Gilvimarinus fulvus sp. nov., isolated from the surface of Kelp.</title>
        <authorList>
            <person name="Sun Y.Y."/>
            <person name="Gong Y."/>
            <person name="Du Z.J."/>
        </authorList>
    </citation>
    <scope>NUCLEOTIDE SEQUENCE [LARGE SCALE GENOMIC DNA]</scope>
    <source>
        <strain evidence="2 3">SDUM040013</strain>
    </source>
</reference>